<reference evidence="1 2" key="1">
    <citation type="journal article" date="2016" name="Nat. Biotechnol.">
        <title>Measurement of bacterial replication rates in microbial communities.</title>
        <authorList>
            <person name="Brown C.T."/>
            <person name="Olm M.R."/>
            <person name="Thomas B.C."/>
            <person name="Banfield J.F."/>
        </authorList>
    </citation>
    <scope>NUCLEOTIDE SEQUENCE [LARGE SCALE GENOMIC DNA]</scope>
    <source>
        <strain evidence="1">46_33</strain>
    </source>
</reference>
<dbReference type="STRING" id="626940.BHW43_06955"/>
<gene>
    <name evidence="1" type="ORF">BHW43_06955</name>
</gene>
<comment type="caution">
    <text evidence="1">The sequence shown here is derived from an EMBL/GenBank/DDBJ whole genome shotgun (WGS) entry which is preliminary data.</text>
</comment>
<dbReference type="AlphaFoldDB" id="A0A1Q6R4K3"/>
<accession>A0A1Q6R4K3</accession>
<evidence type="ECO:0000313" key="1">
    <source>
        <dbReference type="EMBL" id="OLA37298.1"/>
    </source>
</evidence>
<evidence type="ECO:0000313" key="2">
    <source>
        <dbReference type="Proteomes" id="UP000186777"/>
    </source>
</evidence>
<dbReference type="RefSeq" id="WP_303680006.1">
    <property type="nucleotide sequence ID" value="NZ_JAJXIR010000013.1"/>
</dbReference>
<dbReference type="EMBL" id="MNTG01000031">
    <property type="protein sequence ID" value="OLA37298.1"/>
    <property type="molecule type" value="Genomic_DNA"/>
</dbReference>
<sequence>MVYPYMTLADGTEIVYTNVFEEDGIKKVEVHFERSTENGFDTARCQLPSYTWLIREGFSDEEMKLFDEFMHSNAHLFYKYGANGGLKIA</sequence>
<organism evidence="1 2">
    <name type="scientific">Phascolarctobacterium succinatutens</name>
    <dbReference type="NCBI Taxonomy" id="626940"/>
    <lineage>
        <taxon>Bacteria</taxon>
        <taxon>Bacillati</taxon>
        <taxon>Bacillota</taxon>
        <taxon>Negativicutes</taxon>
        <taxon>Acidaminococcales</taxon>
        <taxon>Acidaminococcaceae</taxon>
        <taxon>Phascolarctobacterium</taxon>
    </lineage>
</organism>
<proteinExistence type="predicted"/>
<dbReference type="Proteomes" id="UP000186777">
    <property type="component" value="Unassembled WGS sequence"/>
</dbReference>
<name>A0A1Q6R4K3_9FIRM</name>
<protein>
    <submittedName>
        <fullName evidence="1">Uncharacterized protein</fullName>
    </submittedName>
</protein>